<dbReference type="Pfam" id="PF25967">
    <property type="entry name" value="RND-MFP_C"/>
    <property type="match status" value="1"/>
</dbReference>
<dbReference type="InterPro" id="IPR058625">
    <property type="entry name" value="MdtA-like_BSH"/>
</dbReference>
<evidence type="ECO:0000313" key="9">
    <source>
        <dbReference type="EMBL" id="KAA1058795.1"/>
    </source>
</evidence>
<evidence type="ECO:0000256" key="2">
    <source>
        <dbReference type="ARBA" id="ARBA00009477"/>
    </source>
</evidence>
<gene>
    <name evidence="9" type="ORF">FH063_000995</name>
</gene>
<sequence>MTRIARPTTRPPAMWPPTMWRPPAKPLLVALLALAPALAACQPQGGHHADAAPVIRPVRTVTVEPVTFRMGGSATGTIEARADADLGFRIAGKLVERKVDVGSLVKAGDVLARLDDQDQRNALRTAEANLASAKADQVQARNEESRKRELLANGNAPQAQYDAALLAMRTADAKVVATQAALQSARDRVGYTELRADRDGVVTTIGAEPGQVVEAGQMVVRVAQPEEREAVFNVAETGIRAAPKDPVIDVSLAGAPDIVAVGRVREISPQADPVTRTHTVRIALDNPPDALRLGATVVGRLKQPPAPVVELPGTALFEEAGRSFVWLVDPKAQTVRRQPVVIRARDGDGPVIVTEGLTRGDVVVTAGVHSLSEGQRVRFNQKIETAAAP</sequence>
<feature type="chain" id="PRO_5022688007" evidence="4">
    <location>
        <begin position="40"/>
        <end position="389"/>
    </location>
</feature>
<dbReference type="GO" id="GO:0015562">
    <property type="term" value="F:efflux transmembrane transporter activity"/>
    <property type="evidence" value="ECO:0007669"/>
    <property type="project" value="TreeGrafter"/>
</dbReference>
<dbReference type="Gene3D" id="2.40.420.20">
    <property type="match status" value="1"/>
</dbReference>
<evidence type="ECO:0000256" key="1">
    <source>
        <dbReference type="ARBA" id="ARBA00004196"/>
    </source>
</evidence>
<evidence type="ECO:0000256" key="3">
    <source>
        <dbReference type="ARBA" id="ARBA00022448"/>
    </source>
</evidence>
<evidence type="ECO:0000259" key="6">
    <source>
        <dbReference type="Pfam" id="PF25917"/>
    </source>
</evidence>
<dbReference type="InterPro" id="IPR058792">
    <property type="entry name" value="Beta-barrel_RND_2"/>
</dbReference>
<keyword evidence="4" id="KW-0732">Signal</keyword>
<dbReference type="PANTHER" id="PTHR30469:SF15">
    <property type="entry name" value="HLYD FAMILY OF SECRETION PROTEINS"/>
    <property type="match status" value="1"/>
</dbReference>
<comment type="subcellular location">
    <subcellularLocation>
        <location evidence="1">Cell envelope</location>
    </subcellularLocation>
</comment>
<comment type="caution">
    <text evidence="9">The sequence shown here is derived from an EMBL/GenBank/DDBJ whole genome shotgun (WGS) entry which is preliminary data.</text>
</comment>
<dbReference type="Proteomes" id="UP000325333">
    <property type="component" value="Unassembled WGS sequence"/>
</dbReference>
<organism evidence="9 10">
    <name type="scientific">Azospirillum argentinense</name>
    <dbReference type="NCBI Taxonomy" id="2970906"/>
    <lineage>
        <taxon>Bacteria</taxon>
        <taxon>Pseudomonadati</taxon>
        <taxon>Pseudomonadota</taxon>
        <taxon>Alphaproteobacteria</taxon>
        <taxon>Rhodospirillales</taxon>
        <taxon>Azospirillaceae</taxon>
        <taxon>Azospirillum</taxon>
    </lineage>
</organism>
<dbReference type="PANTHER" id="PTHR30469">
    <property type="entry name" value="MULTIDRUG RESISTANCE PROTEIN MDTA"/>
    <property type="match status" value="1"/>
</dbReference>
<feature type="domain" description="Multidrug resistance protein MdtA-like barrel-sandwich hybrid" evidence="6">
    <location>
        <begin position="84"/>
        <end position="218"/>
    </location>
</feature>
<dbReference type="EMBL" id="VEWN01000001">
    <property type="protein sequence ID" value="KAA1058795.1"/>
    <property type="molecule type" value="Genomic_DNA"/>
</dbReference>
<name>A0A5B0L3B8_9PROT</name>
<dbReference type="GO" id="GO:1990281">
    <property type="term" value="C:efflux pump complex"/>
    <property type="evidence" value="ECO:0007669"/>
    <property type="project" value="TreeGrafter"/>
</dbReference>
<feature type="domain" description="CusB-like beta-barrel" evidence="7">
    <location>
        <begin position="233"/>
        <end position="303"/>
    </location>
</feature>
<dbReference type="AlphaFoldDB" id="A0A5B0L3B8"/>
<evidence type="ECO:0000313" key="10">
    <source>
        <dbReference type="Proteomes" id="UP000325333"/>
    </source>
</evidence>
<feature type="signal peptide" evidence="4">
    <location>
        <begin position="1"/>
        <end position="39"/>
    </location>
</feature>
<evidence type="ECO:0000259" key="8">
    <source>
        <dbReference type="Pfam" id="PF25967"/>
    </source>
</evidence>
<dbReference type="Gene3D" id="1.10.287.470">
    <property type="entry name" value="Helix hairpin bin"/>
    <property type="match status" value="1"/>
</dbReference>
<protein>
    <submittedName>
        <fullName evidence="9">Uncharacterized protein</fullName>
    </submittedName>
</protein>
<evidence type="ECO:0000259" key="5">
    <source>
        <dbReference type="Pfam" id="PF25876"/>
    </source>
</evidence>
<dbReference type="Pfam" id="PF25954">
    <property type="entry name" value="Beta-barrel_RND_2"/>
    <property type="match status" value="1"/>
</dbReference>
<dbReference type="NCBIfam" id="TIGR01730">
    <property type="entry name" value="RND_mfp"/>
    <property type="match status" value="1"/>
</dbReference>
<dbReference type="Pfam" id="PF25876">
    <property type="entry name" value="HH_MFP_RND"/>
    <property type="match status" value="1"/>
</dbReference>
<dbReference type="Gene3D" id="2.40.30.170">
    <property type="match status" value="1"/>
</dbReference>
<dbReference type="InterPro" id="IPR058627">
    <property type="entry name" value="MdtA-like_C"/>
</dbReference>
<dbReference type="InterPro" id="IPR058624">
    <property type="entry name" value="MdtA-like_HH"/>
</dbReference>
<reference evidence="9 10" key="1">
    <citation type="submission" date="2019-07" db="EMBL/GenBank/DDBJ databases">
        <title>Genome sequencing of the stress-tolerant strain Azospirillum brasilense Az19.</title>
        <authorList>
            <person name="Maroniche G.A."/>
            <person name="Garcia J.E."/>
            <person name="Pagnussat L."/>
            <person name="Amenta M."/>
            <person name="Creus C.M."/>
        </authorList>
    </citation>
    <scope>NUCLEOTIDE SEQUENCE [LARGE SCALE GENOMIC DNA]</scope>
    <source>
        <strain evidence="9 10">Az19</strain>
    </source>
</reference>
<dbReference type="Gene3D" id="2.40.50.100">
    <property type="match status" value="1"/>
</dbReference>
<keyword evidence="3" id="KW-0813">Transport</keyword>
<feature type="domain" description="Multidrug resistance protein MdtA-like C-terminal permuted SH3" evidence="8">
    <location>
        <begin position="312"/>
        <end position="368"/>
    </location>
</feature>
<dbReference type="Pfam" id="PF25917">
    <property type="entry name" value="BSH_RND"/>
    <property type="match status" value="1"/>
</dbReference>
<dbReference type="SUPFAM" id="SSF111369">
    <property type="entry name" value="HlyD-like secretion proteins"/>
    <property type="match status" value="1"/>
</dbReference>
<comment type="similarity">
    <text evidence="2">Belongs to the membrane fusion protein (MFP) (TC 8.A.1) family.</text>
</comment>
<accession>A0A5B0L3B8</accession>
<dbReference type="InterPro" id="IPR006143">
    <property type="entry name" value="RND_pump_MFP"/>
</dbReference>
<proteinExistence type="inferred from homology"/>
<feature type="domain" description="Multidrug resistance protein MdtA-like alpha-helical hairpin" evidence="5">
    <location>
        <begin position="123"/>
        <end position="192"/>
    </location>
</feature>
<evidence type="ECO:0000256" key="4">
    <source>
        <dbReference type="SAM" id="SignalP"/>
    </source>
</evidence>
<evidence type="ECO:0000259" key="7">
    <source>
        <dbReference type="Pfam" id="PF25954"/>
    </source>
</evidence>